<evidence type="ECO:0000313" key="2">
    <source>
        <dbReference type="Proteomes" id="UP001366166"/>
    </source>
</evidence>
<evidence type="ECO:0000313" key="1">
    <source>
        <dbReference type="EMBL" id="BEQ16131.1"/>
    </source>
</evidence>
<reference evidence="2" key="1">
    <citation type="journal article" date="2023" name="Arch. Microbiol.">
        <title>Desulfoferula mesophilus gen. nov. sp. nov., a mesophilic sulfate-reducing bacterium isolated from a brackish lake sediment.</title>
        <authorList>
            <person name="Watanabe T."/>
            <person name="Yabe T."/>
            <person name="Tsuji J.M."/>
            <person name="Fukui M."/>
        </authorList>
    </citation>
    <scope>NUCLEOTIDE SEQUENCE [LARGE SCALE GENOMIC DNA]</scope>
    <source>
        <strain evidence="2">12FAK</strain>
    </source>
</reference>
<dbReference type="AlphaFoldDB" id="A0AAU9EZV0"/>
<dbReference type="KEGG" id="dmp:FAK_31970"/>
<gene>
    <name evidence="1" type="ORF">FAK_31970</name>
</gene>
<sequence>MRITDHELRSVLSAHARRISRASASKRRVSTAGGDESTQLTLSIEARRRQLVDRITGDIVAGLGQRRRRLDRSIDDPRDLALDRLSLEYGQSLYLEDTVHGTPLFSVSDPEAGGELHLLPEKEQIVLRSRLAVLEEQANTSLAP</sequence>
<protein>
    <submittedName>
        <fullName evidence="1">Uncharacterized protein</fullName>
    </submittedName>
</protein>
<proteinExistence type="predicted"/>
<accession>A0AAU9EZV0</accession>
<dbReference type="Proteomes" id="UP001366166">
    <property type="component" value="Chromosome"/>
</dbReference>
<dbReference type="EMBL" id="AP028679">
    <property type="protein sequence ID" value="BEQ16131.1"/>
    <property type="molecule type" value="Genomic_DNA"/>
</dbReference>
<keyword evidence="2" id="KW-1185">Reference proteome</keyword>
<organism evidence="1 2">
    <name type="scientific">Desulfoferula mesophila</name>
    <dbReference type="NCBI Taxonomy" id="3058419"/>
    <lineage>
        <taxon>Bacteria</taxon>
        <taxon>Pseudomonadati</taxon>
        <taxon>Thermodesulfobacteriota</taxon>
        <taxon>Desulfarculia</taxon>
        <taxon>Desulfarculales</taxon>
        <taxon>Desulfarculaceae</taxon>
        <taxon>Desulfoferula</taxon>
    </lineage>
</organism>
<dbReference type="RefSeq" id="WP_338601529.1">
    <property type="nucleotide sequence ID" value="NZ_AP028679.1"/>
</dbReference>
<name>A0AAU9EZV0_9BACT</name>